<dbReference type="Proteomes" id="UP000772434">
    <property type="component" value="Unassembled WGS sequence"/>
</dbReference>
<keyword evidence="1" id="KW-1133">Transmembrane helix</keyword>
<gene>
    <name evidence="2" type="ORF">BDP27DRAFT_1424937</name>
</gene>
<evidence type="ECO:0000313" key="3">
    <source>
        <dbReference type="Proteomes" id="UP000772434"/>
    </source>
</evidence>
<evidence type="ECO:0000256" key="1">
    <source>
        <dbReference type="SAM" id="Phobius"/>
    </source>
</evidence>
<organism evidence="2 3">
    <name type="scientific">Rhodocollybia butyracea</name>
    <dbReference type="NCBI Taxonomy" id="206335"/>
    <lineage>
        <taxon>Eukaryota</taxon>
        <taxon>Fungi</taxon>
        <taxon>Dikarya</taxon>
        <taxon>Basidiomycota</taxon>
        <taxon>Agaricomycotina</taxon>
        <taxon>Agaricomycetes</taxon>
        <taxon>Agaricomycetidae</taxon>
        <taxon>Agaricales</taxon>
        <taxon>Marasmiineae</taxon>
        <taxon>Omphalotaceae</taxon>
        <taxon>Rhodocollybia</taxon>
    </lineage>
</organism>
<evidence type="ECO:0000313" key="2">
    <source>
        <dbReference type="EMBL" id="KAF9065374.1"/>
    </source>
</evidence>
<reference evidence="2" key="1">
    <citation type="submission" date="2020-11" db="EMBL/GenBank/DDBJ databases">
        <authorList>
            <consortium name="DOE Joint Genome Institute"/>
            <person name="Ahrendt S."/>
            <person name="Riley R."/>
            <person name="Andreopoulos W."/>
            <person name="Labutti K."/>
            <person name="Pangilinan J."/>
            <person name="Ruiz-Duenas F.J."/>
            <person name="Barrasa J.M."/>
            <person name="Sanchez-Garcia M."/>
            <person name="Camarero S."/>
            <person name="Miyauchi S."/>
            <person name="Serrano A."/>
            <person name="Linde D."/>
            <person name="Babiker R."/>
            <person name="Drula E."/>
            <person name="Ayuso-Fernandez I."/>
            <person name="Pacheco R."/>
            <person name="Padilla G."/>
            <person name="Ferreira P."/>
            <person name="Barriuso J."/>
            <person name="Kellner H."/>
            <person name="Castanera R."/>
            <person name="Alfaro M."/>
            <person name="Ramirez L."/>
            <person name="Pisabarro A.G."/>
            <person name="Kuo A."/>
            <person name="Tritt A."/>
            <person name="Lipzen A."/>
            <person name="He G."/>
            <person name="Yan M."/>
            <person name="Ng V."/>
            <person name="Cullen D."/>
            <person name="Martin F."/>
            <person name="Rosso M.-N."/>
            <person name="Henrissat B."/>
            <person name="Hibbett D."/>
            <person name="Martinez A.T."/>
            <person name="Grigoriev I.V."/>
        </authorList>
    </citation>
    <scope>NUCLEOTIDE SEQUENCE</scope>
    <source>
        <strain evidence="2">AH 40177</strain>
    </source>
</reference>
<proteinExistence type="predicted"/>
<comment type="caution">
    <text evidence="2">The sequence shown here is derived from an EMBL/GenBank/DDBJ whole genome shotgun (WGS) entry which is preliminary data.</text>
</comment>
<name>A0A9P5U495_9AGAR</name>
<accession>A0A9P5U495</accession>
<dbReference type="AlphaFoldDB" id="A0A9P5U495"/>
<sequence length="271" mass="29789">MPTIPFSQLKEIWYNSISHNRVTWETVKGQQARLSSTAGIATFLAGVQSQIIALSYQDNSTPARLATNITGFAGILLDVITAFLALLASTTIQRHISEVEKQLKTLENFSELPQLVEVEHGLVETMKSERTRGDAGHIHAEIFPDLVLSILARAQNRVLALSAHPKDNKHKLDEASLQLLELMKHGEERLDLMLVKKSCTRIRNLAFLADATGTAMLLGVLCFFASVQSLAIATQPVAVWVVSVVTCSFIIVLPVTNLVLGVFLDQTSKYL</sequence>
<protein>
    <submittedName>
        <fullName evidence="2">Uncharacterized protein</fullName>
    </submittedName>
</protein>
<dbReference type="OrthoDB" id="3269455at2759"/>
<keyword evidence="1" id="KW-0472">Membrane</keyword>
<keyword evidence="3" id="KW-1185">Reference proteome</keyword>
<feature type="transmembrane region" description="Helical" evidence="1">
    <location>
        <begin position="237"/>
        <end position="264"/>
    </location>
</feature>
<feature type="transmembrane region" description="Helical" evidence="1">
    <location>
        <begin position="69"/>
        <end position="88"/>
    </location>
</feature>
<feature type="transmembrane region" description="Helical" evidence="1">
    <location>
        <begin position="205"/>
        <end position="231"/>
    </location>
</feature>
<keyword evidence="1" id="KW-0812">Transmembrane</keyword>
<dbReference type="EMBL" id="JADNRY010000105">
    <property type="protein sequence ID" value="KAF9065374.1"/>
    <property type="molecule type" value="Genomic_DNA"/>
</dbReference>